<comment type="caution">
    <text evidence="13">The sequence shown here is derived from an EMBL/GenBank/DDBJ whole genome shotgun (WGS) entry which is preliminary data.</text>
</comment>
<comment type="cofactor">
    <cofactor evidence="1 9">
        <name>heme</name>
        <dbReference type="ChEBI" id="CHEBI:30413"/>
    </cofactor>
</comment>
<proteinExistence type="inferred from homology"/>
<evidence type="ECO:0000256" key="3">
    <source>
        <dbReference type="ARBA" id="ARBA00010617"/>
    </source>
</evidence>
<keyword evidence="4 9" id="KW-0349">Heme</keyword>
<keyword evidence="14" id="KW-1185">Reference proteome</keyword>
<keyword evidence="5 9" id="KW-0479">Metal-binding</keyword>
<dbReference type="InterPro" id="IPR050364">
    <property type="entry name" value="Cytochrome_P450_fung"/>
</dbReference>
<keyword evidence="11" id="KW-0812">Transmembrane</keyword>
<gene>
    <name evidence="13" type="ORF">EW145_g2022</name>
</gene>
<dbReference type="GO" id="GO:0004497">
    <property type="term" value="F:monooxygenase activity"/>
    <property type="evidence" value="ECO:0007669"/>
    <property type="project" value="UniProtKB-KW"/>
</dbReference>
<dbReference type="GO" id="GO:0016705">
    <property type="term" value="F:oxidoreductase activity, acting on paired donors, with incorporation or reduction of molecular oxygen"/>
    <property type="evidence" value="ECO:0007669"/>
    <property type="project" value="InterPro"/>
</dbReference>
<feature type="binding site" description="axial binding residue" evidence="9">
    <location>
        <position position="503"/>
    </location>
    <ligand>
        <name>heme</name>
        <dbReference type="ChEBI" id="CHEBI:30413"/>
    </ligand>
    <ligandPart>
        <name>Fe</name>
        <dbReference type="ChEBI" id="CHEBI:18248"/>
    </ligandPart>
</feature>
<dbReference type="CDD" id="cd11065">
    <property type="entry name" value="CYP64-like"/>
    <property type="match status" value="1"/>
</dbReference>
<evidence type="ECO:0000256" key="7">
    <source>
        <dbReference type="ARBA" id="ARBA00023004"/>
    </source>
</evidence>
<feature type="domain" description="HPP transmembrane region" evidence="12">
    <location>
        <begin position="638"/>
        <end position="768"/>
    </location>
</feature>
<name>A0A4S4LHU4_9AGAM</name>
<dbReference type="Pfam" id="PF00067">
    <property type="entry name" value="p450"/>
    <property type="match status" value="2"/>
</dbReference>
<dbReference type="EMBL" id="SGPK01000064">
    <property type="protein sequence ID" value="THH09410.1"/>
    <property type="molecule type" value="Genomic_DNA"/>
</dbReference>
<evidence type="ECO:0000256" key="2">
    <source>
        <dbReference type="ARBA" id="ARBA00005179"/>
    </source>
</evidence>
<sequence>MTSHASPVVSPWPSLNTFYGSRIFVLDISNHDIVIIGCLVFASLYVLLKIFGSKSLNVFGRKLCDNAGYSIPNGPLGLPIVGPFPFLSHFPELVLDYWYKQFGPLYSLWLGNQLFVIISDPGIAKDLMVTNGVIFSSRKEMFIKSQTIFAERGITATPYNDRWRKHRKIATVWLNQRAVDGYTDVLDFEAATLLRELYRAGKDPINPQPHAGRCSLNNMLTIAFATRTDSVEDPMVSQALKLSREFMNCTGPVSNLVDFITPLQWFTTPLLARGKKLHQELVDTYGGMIKAIEARMNAGEDVPDCLAKTMILARKSEDLDDLDMAILASGFMIGGVETDLFQTASIIQWFLALIPAYPEIQKKAQEELDRVVGRDRLPTIEDEKNLPYCHVRIFEFTLRCANVTDCLFKAIVIEVERVHNPFWLGTPHVASEDFVYKGQYIPKDTVLILNTYSMHHHPERHPEPRKFHPERYIDDHTNNVESANLPNPYERDNWMFGVGRRICPGMIVAEREIWLSISRMLWAFDMHEVPGEPIDLKEYDGLSGRSPMPFRIQLAVRCTPLIRKLKVMFRREPTTPTGMAASQRVHQHLPWPPPTVSRASRPTSLTGSATAQDLFRNCQTTLFGSGPSSARLVVCPFSRMVPSIIASYGASAVLCYGAIEAPLAQPRALMGGHFIAALIGLCITKLFSLSPHFQSLRWLAGSLSTSVTIVVMQMTSTTHPPAGATALLVAVNDDVWAIGWYYLPVVLLSSTLVLVSALLVNNMQRRYPVYWISPSPPPPTPAAAVTPPQFQSAEKKLSPSASDAAMIREDSADNAALRSEDEEAV</sequence>
<keyword evidence="7 9" id="KW-0408">Iron</keyword>
<evidence type="ECO:0000256" key="10">
    <source>
        <dbReference type="SAM" id="MobiDB-lite"/>
    </source>
</evidence>
<dbReference type="GO" id="GO:0020037">
    <property type="term" value="F:heme binding"/>
    <property type="evidence" value="ECO:0007669"/>
    <property type="project" value="InterPro"/>
</dbReference>
<keyword evidence="11" id="KW-1133">Transmembrane helix</keyword>
<evidence type="ECO:0000313" key="13">
    <source>
        <dbReference type="EMBL" id="THH09410.1"/>
    </source>
</evidence>
<feature type="transmembrane region" description="Helical" evidence="11">
    <location>
        <begin position="671"/>
        <end position="689"/>
    </location>
</feature>
<dbReference type="GO" id="GO:0005506">
    <property type="term" value="F:iron ion binding"/>
    <property type="evidence" value="ECO:0007669"/>
    <property type="project" value="InterPro"/>
</dbReference>
<evidence type="ECO:0000313" key="14">
    <source>
        <dbReference type="Proteomes" id="UP000308199"/>
    </source>
</evidence>
<dbReference type="PANTHER" id="PTHR46300">
    <property type="entry name" value="P450, PUTATIVE (EUROFUNG)-RELATED-RELATED"/>
    <property type="match status" value="1"/>
</dbReference>
<comment type="pathway">
    <text evidence="2">Secondary metabolite biosynthesis.</text>
</comment>
<feature type="transmembrane region" description="Helical" evidence="11">
    <location>
        <begin position="640"/>
        <end position="659"/>
    </location>
</feature>
<dbReference type="PROSITE" id="PS00086">
    <property type="entry name" value="CYTOCHROME_P450"/>
    <property type="match status" value="1"/>
</dbReference>
<dbReference type="AlphaFoldDB" id="A0A4S4LHU4"/>
<dbReference type="InterPro" id="IPR001128">
    <property type="entry name" value="Cyt_P450"/>
</dbReference>
<dbReference type="OrthoDB" id="1470350at2759"/>
<keyword evidence="6" id="KW-0560">Oxidoreductase</keyword>
<evidence type="ECO:0000256" key="4">
    <source>
        <dbReference type="ARBA" id="ARBA00022617"/>
    </source>
</evidence>
<feature type="transmembrane region" description="Helical" evidence="11">
    <location>
        <begin position="735"/>
        <end position="760"/>
    </location>
</feature>
<accession>A0A4S4LHU4</accession>
<dbReference type="Pfam" id="PF04982">
    <property type="entry name" value="TM_HPP"/>
    <property type="match status" value="1"/>
</dbReference>
<dbReference type="Gene3D" id="1.10.630.10">
    <property type="entry name" value="Cytochrome P450"/>
    <property type="match status" value="1"/>
</dbReference>
<protein>
    <recommendedName>
        <fullName evidence="12">HPP transmembrane region domain-containing protein</fullName>
    </recommendedName>
</protein>
<dbReference type="PANTHER" id="PTHR46300:SF11">
    <property type="entry name" value="OXIDOREDUCTASE, PUTATIVE-RELATED"/>
    <property type="match status" value="1"/>
</dbReference>
<feature type="transmembrane region" description="Helical" evidence="11">
    <location>
        <begin position="33"/>
        <end position="52"/>
    </location>
</feature>
<evidence type="ECO:0000256" key="6">
    <source>
        <dbReference type="ARBA" id="ARBA00023002"/>
    </source>
</evidence>
<keyword evidence="11" id="KW-0472">Membrane</keyword>
<dbReference type="InterPro" id="IPR017972">
    <property type="entry name" value="Cyt_P450_CS"/>
</dbReference>
<dbReference type="SUPFAM" id="SSF48264">
    <property type="entry name" value="Cytochrome P450"/>
    <property type="match status" value="1"/>
</dbReference>
<keyword evidence="8" id="KW-0503">Monooxygenase</keyword>
<evidence type="ECO:0000256" key="9">
    <source>
        <dbReference type="PIRSR" id="PIRSR602401-1"/>
    </source>
</evidence>
<evidence type="ECO:0000256" key="1">
    <source>
        <dbReference type="ARBA" id="ARBA00001971"/>
    </source>
</evidence>
<feature type="region of interest" description="Disordered" evidence="10">
    <location>
        <begin position="777"/>
        <end position="805"/>
    </location>
</feature>
<dbReference type="InterPro" id="IPR058581">
    <property type="entry name" value="TM_HPP"/>
</dbReference>
<dbReference type="Proteomes" id="UP000308199">
    <property type="component" value="Unassembled WGS sequence"/>
</dbReference>
<dbReference type="InterPro" id="IPR002401">
    <property type="entry name" value="Cyt_P450_E_grp-I"/>
</dbReference>
<evidence type="ECO:0000256" key="11">
    <source>
        <dbReference type="SAM" id="Phobius"/>
    </source>
</evidence>
<feature type="transmembrane region" description="Helical" evidence="11">
    <location>
        <begin position="696"/>
        <end position="715"/>
    </location>
</feature>
<dbReference type="InterPro" id="IPR036396">
    <property type="entry name" value="Cyt_P450_sf"/>
</dbReference>
<dbReference type="PRINTS" id="PR00463">
    <property type="entry name" value="EP450I"/>
</dbReference>
<evidence type="ECO:0000256" key="5">
    <source>
        <dbReference type="ARBA" id="ARBA00022723"/>
    </source>
</evidence>
<reference evidence="13 14" key="1">
    <citation type="submission" date="2019-02" db="EMBL/GenBank/DDBJ databases">
        <title>Genome sequencing of the rare red list fungi Phellinidium pouzarii.</title>
        <authorList>
            <person name="Buettner E."/>
            <person name="Kellner H."/>
        </authorList>
    </citation>
    <scope>NUCLEOTIDE SEQUENCE [LARGE SCALE GENOMIC DNA]</scope>
    <source>
        <strain evidence="13 14">DSM 108285</strain>
    </source>
</reference>
<evidence type="ECO:0000259" key="12">
    <source>
        <dbReference type="Pfam" id="PF04982"/>
    </source>
</evidence>
<organism evidence="13 14">
    <name type="scientific">Phellinidium pouzarii</name>
    <dbReference type="NCBI Taxonomy" id="167371"/>
    <lineage>
        <taxon>Eukaryota</taxon>
        <taxon>Fungi</taxon>
        <taxon>Dikarya</taxon>
        <taxon>Basidiomycota</taxon>
        <taxon>Agaricomycotina</taxon>
        <taxon>Agaricomycetes</taxon>
        <taxon>Hymenochaetales</taxon>
        <taxon>Hymenochaetaceae</taxon>
        <taxon>Phellinidium</taxon>
    </lineage>
</organism>
<evidence type="ECO:0000256" key="8">
    <source>
        <dbReference type="ARBA" id="ARBA00023033"/>
    </source>
</evidence>
<comment type="similarity">
    <text evidence="3">Belongs to the cytochrome P450 family.</text>
</comment>
<dbReference type="PRINTS" id="PR00385">
    <property type="entry name" value="P450"/>
</dbReference>